<feature type="transmembrane region" description="Helical" evidence="1">
    <location>
        <begin position="73"/>
        <end position="92"/>
    </location>
</feature>
<name>A0A2R6W7Q0_MARPO</name>
<feature type="chain" id="PRO_5015303281" description="Secreted protein" evidence="2">
    <location>
        <begin position="21"/>
        <end position="93"/>
    </location>
</feature>
<keyword evidence="1" id="KW-1133">Transmembrane helix</keyword>
<feature type="signal peptide" evidence="2">
    <location>
        <begin position="1"/>
        <end position="20"/>
    </location>
</feature>
<evidence type="ECO:0000313" key="3">
    <source>
        <dbReference type="EMBL" id="PTQ29874.1"/>
    </source>
</evidence>
<accession>A0A2R6W7Q0</accession>
<dbReference type="Gramene" id="Mp5g03660.1">
    <property type="protein sequence ID" value="Mp5g03660.1.cds"/>
    <property type="gene ID" value="Mp5g03660"/>
</dbReference>
<dbReference type="EMBL" id="KZ772805">
    <property type="protein sequence ID" value="PTQ29874.1"/>
    <property type="molecule type" value="Genomic_DNA"/>
</dbReference>
<keyword evidence="1" id="KW-0472">Membrane</keyword>
<evidence type="ECO:0008006" key="5">
    <source>
        <dbReference type="Google" id="ProtNLM"/>
    </source>
</evidence>
<protein>
    <recommendedName>
        <fullName evidence="5">Secreted protein</fullName>
    </recommendedName>
</protein>
<organism evidence="3 4">
    <name type="scientific">Marchantia polymorpha</name>
    <name type="common">Common liverwort</name>
    <name type="synonym">Marchantia aquatica</name>
    <dbReference type="NCBI Taxonomy" id="3197"/>
    <lineage>
        <taxon>Eukaryota</taxon>
        <taxon>Viridiplantae</taxon>
        <taxon>Streptophyta</taxon>
        <taxon>Embryophyta</taxon>
        <taxon>Marchantiophyta</taxon>
        <taxon>Marchantiopsida</taxon>
        <taxon>Marchantiidae</taxon>
        <taxon>Marchantiales</taxon>
        <taxon>Marchantiaceae</taxon>
        <taxon>Marchantia</taxon>
    </lineage>
</organism>
<keyword evidence="2" id="KW-0732">Signal</keyword>
<sequence>MPMFVTFSSSLLLVWKMVLSSPNGMVFMLNAFRQYLQPLWSFMELSASFFSSHVKPLRFHRWLFMKGVKERHLYFHIAYCTLYLYGFYLRSID</sequence>
<evidence type="ECO:0000313" key="4">
    <source>
        <dbReference type="Proteomes" id="UP000244005"/>
    </source>
</evidence>
<evidence type="ECO:0000256" key="2">
    <source>
        <dbReference type="SAM" id="SignalP"/>
    </source>
</evidence>
<proteinExistence type="predicted"/>
<keyword evidence="4" id="KW-1185">Reference proteome</keyword>
<dbReference type="AlphaFoldDB" id="A0A2R6W7Q0"/>
<keyword evidence="1" id="KW-0812">Transmembrane</keyword>
<reference evidence="4" key="1">
    <citation type="journal article" date="2017" name="Cell">
        <title>Insights into land plant evolution garnered from the Marchantia polymorpha genome.</title>
        <authorList>
            <person name="Bowman J.L."/>
            <person name="Kohchi T."/>
            <person name="Yamato K.T."/>
            <person name="Jenkins J."/>
            <person name="Shu S."/>
            <person name="Ishizaki K."/>
            <person name="Yamaoka S."/>
            <person name="Nishihama R."/>
            <person name="Nakamura Y."/>
            <person name="Berger F."/>
            <person name="Adam C."/>
            <person name="Aki S.S."/>
            <person name="Althoff F."/>
            <person name="Araki T."/>
            <person name="Arteaga-Vazquez M.A."/>
            <person name="Balasubrmanian S."/>
            <person name="Barry K."/>
            <person name="Bauer D."/>
            <person name="Boehm C.R."/>
            <person name="Briginshaw L."/>
            <person name="Caballero-Perez J."/>
            <person name="Catarino B."/>
            <person name="Chen F."/>
            <person name="Chiyoda S."/>
            <person name="Chovatia M."/>
            <person name="Davies K.M."/>
            <person name="Delmans M."/>
            <person name="Demura T."/>
            <person name="Dierschke T."/>
            <person name="Dolan L."/>
            <person name="Dorantes-Acosta A.E."/>
            <person name="Eklund D.M."/>
            <person name="Florent S.N."/>
            <person name="Flores-Sandoval E."/>
            <person name="Fujiyama A."/>
            <person name="Fukuzawa H."/>
            <person name="Galik B."/>
            <person name="Grimanelli D."/>
            <person name="Grimwood J."/>
            <person name="Grossniklaus U."/>
            <person name="Hamada T."/>
            <person name="Haseloff J."/>
            <person name="Hetherington A.J."/>
            <person name="Higo A."/>
            <person name="Hirakawa Y."/>
            <person name="Hundley H.N."/>
            <person name="Ikeda Y."/>
            <person name="Inoue K."/>
            <person name="Inoue S.I."/>
            <person name="Ishida S."/>
            <person name="Jia Q."/>
            <person name="Kakita M."/>
            <person name="Kanazawa T."/>
            <person name="Kawai Y."/>
            <person name="Kawashima T."/>
            <person name="Kennedy M."/>
            <person name="Kinose K."/>
            <person name="Kinoshita T."/>
            <person name="Kohara Y."/>
            <person name="Koide E."/>
            <person name="Komatsu K."/>
            <person name="Kopischke S."/>
            <person name="Kubo M."/>
            <person name="Kyozuka J."/>
            <person name="Lagercrantz U."/>
            <person name="Lin S.S."/>
            <person name="Lindquist E."/>
            <person name="Lipzen A.M."/>
            <person name="Lu C.W."/>
            <person name="De Luna E."/>
            <person name="Martienssen R.A."/>
            <person name="Minamino N."/>
            <person name="Mizutani M."/>
            <person name="Mizutani M."/>
            <person name="Mochizuki N."/>
            <person name="Monte I."/>
            <person name="Mosher R."/>
            <person name="Nagasaki H."/>
            <person name="Nakagami H."/>
            <person name="Naramoto S."/>
            <person name="Nishitani K."/>
            <person name="Ohtani M."/>
            <person name="Okamoto T."/>
            <person name="Okumura M."/>
            <person name="Phillips J."/>
            <person name="Pollak B."/>
            <person name="Reinders A."/>
            <person name="Rovekamp M."/>
            <person name="Sano R."/>
            <person name="Sawa S."/>
            <person name="Schmid M.W."/>
            <person name="Shirakawa M."/>
            <person name="Solano R."/>
            <person name="Spunde A."/>
            <person name="Suetsugu N."/>
            <person name="Sugano S."/>
            <person name="Sugiyama A."/>
            <person name="Sun R."/>
            <person name="Suzuki Y."/>
            <person name="Takenaka M."/>
            <person name="Takezawa D."/>
            <person name="Tomogane H."/>
            <person name="Tsuzuki M."/>
            <person name="Ueda T."/>
            <person name="Umeda M."/>
            <person name="Ward J.M."/>
            <person name="Watanabe Y."/>
            <person name="Yazaki K."/>
            <person name="Yokoyama R."/>
            <person name="Yoshitake Y."/>
            <person name="Yotsui I."/>
            <person name="Zachgo S."/>
            <person name="Schmutz J."/>
        </authorList>
    </citation>
    <scope>NUCLEOTIDE SEQUENCE [LARGE SCALE GENOMIC DNA]</scope>
    <source>
        <strain evidence="4">Tak-1</strain>
    </source>
</reference>
<evidence type="ECO:0000256" key="1">
    <source>
        <dbReference type="SAM" id="Phobius"/>
    </source>
</evidence>
<gene>
    <name evidence="3" type="ORF">MARPO_0133s0023</name>
</gene>
<dbReference type="Proteomes" id="UP000244005">
    <property type="component" value="Unassembled WGS sequence"/>
</dbReference>